<protein>
    <submittedName>
        <fullName evidence="1">14162_t:CDS:1</fullName>
    </submittedName>
</protein>
<comment type="caution">
    <text evidence="1">The sequence shown here is derived from an EMBL/GenBank/DDBJ whole genome shotgun (WGS) entry which is preliminary data.</text>
</comment>
<organism evidence="1 2">
    <name type="scientific">Racocetra persica</name>
    <dbReference type="NCBI Taxonomy" id="160502"/>
    <lineage>
        <taxon>Eukaryota</taxon>
        <taxon>Fungi</taxon>
        <taxon>Fungi incertae sedis</taxon>
        <taxon>Mucoromycota</taxon>
        <taxon>Glomeromycotina</taxon>
        <taxon>Glomeromycetes</taxon>
        <taxon>Diversisporales</taxon>
        <taxon>Gigasporaceae</taxon>
        <taxon>Racocetra</taxon>
    </lineage>
</organism>
<evidence type="ECO:0000313" key="2">
    <source>
        <dbReference type="Proteomes" id="UP000789920"/>
    </source>
</evidence>
<name>A0ACA9RQX7_9GLOM</name>
<reference evidence="1" key="1">
    <citation type="submission" date="2021-06" db="EMBL/GenBank/DDBJ databases">
        <authorList>
            <person name="Kallberg Y."/>
            <person name="Tangrot J."/>
            <person name="Rosling A."/>
        </authorList>
    </citation>
    <scope>NUCLEOTIDE SEQUENCE</scope>
    <source>
        <strain evidence="1">MA461A</strain>
    </source>
</reference>
<feature type="non-terminal residue" evidence="1">
    <location>
        <position position="1"/>
    </location>
</feature>
<keyword evidence="2" id="KW-1185">Reference proteome</keyword>
<accession>A0ACA9RQX7</accession>
<dbReference type="Proteomes" id="UP000789920">
    <property type="component" value="Unassembled WGS sequence"/>
</dbReference>
<dbReference type="EMBL" id="CAJVQC010066644">
    <property type="protein sequence ID" value="CAG8806592.1"/>
    <property type="molecule type" value="Genomic_DNA"/>
</dbReference>
<sequence length="92" mass="10649">NQTPPPSQSKKKMVLKMKYMFNSGSDYYVFGGEGRNGRTVFISQKNPSVNKILKDFVEYEISFELDPVEENYFETTKIMFFGENDSIEVIEA</sequence>
<proteinExistence type="predicted"/>
<evidence type="ECO:0000313" key="1">
    <source>
        <dbReference type="EMBL" id="CAG8806592.1"/>
    </source>
</evidence>
<gene>
    <name evidence="1" type="ORF">RPERSI_LOCUS22195</name>
</gene>